<protein>
    <submittedName>
        <fullName evidence="1">Uncharacterized protein</fullName>
    </submittedName>
</protein>
<gene>
    <name evidence="1" type="ORF">BMW22_36405</name>
</gene>
<geneLocation type="plasmid" evidence="1 2">
    <name>unnamed4</name>
</geneLocation>
<organism evidence="1 2">
    <name type="scientific">Rhizobium leguminosarum</name>
    <dbReference type="NCBI Taxonomy" id="384"/>
    <lineage>
        <taxon>Bacteria</taxon>
        <taxon>Pseudomonadati</taxon>
        <taxon>Pseudomonadota</taxon>
        <taxon>Alphaproteobacteria</taxon>
        <taxon>Hyphomicrobiales</taxon>
        <taxon>Rhizobiaceae</taxon>
        <taxon>Rhizobium/Agrobacterium group</taxon>
        <taxon>Rhizobium</taxon>
    </lineage>
</organism>
<dbReference type="EMBL" id="CP018232">
    <property type="protein sequence ID" value="API56907.1"/>
    <property type="molecule type" value="Genomic_DNA"/>
</dbReference>
<dbReference type="AlphaFoldDB" id="A0A1L3ZMX8"/>
<sequence>MSKNDIPPRVTPPVLPDRLRNDGWWLTEASWPRGAASEETPATMLIVIEKRHLREEHQWTQPTP</sequence>
<accession>A0A1L3ZMX8</accession>
<keyword evidence="1" id="KW-0614">Plasmid</keyword>
<evidence type="ECO:0000313" key="1">
    <source>
        <dbReference type="EMBL" id="API56907.1"/>
    </source>
</evidence>
<proteinExistence type="predicted"/>
<reference evidence="1 2" key="1">
    <citation type="submission" date="2016-11" db="EMBL/GenBank/DDBJ databases">
        <title>Rhizobium leguminosarum bv. viciae strain Vaf12 isolated from Vavilovia formosa root nodules from Russia, Dagestan.</title>
        <authorList>
            <person name="Kimeklis A."/>
        </authorList>
    </citation>
    <scope>NUCLEOTIDE SEQUENCE [LARGE SCALE GENOMIC DNA]</scope>
    <source>
        <strain evidence="1 2">Vaf-108</strain>
        <plasmid evidence="2">Plasmid unnamed4</plasmid>
    </source>
</reference>
<dbReference type="Proteomes" id="UP000183050">
    <property type="component" value="Plasmid unnamed4"/>
</dbReference>
<name>A0A1L3ZMX8_RHILE</name>
<evidence type="ECO:0000313" key="2">
    <source>
        <dbReference type="Proteomes" id="UP000183050"/>
    </source>
</evidence>